<dbReference type="GeneID" id="41967735"/>
<feature type="domain" description="Methyltransferase type 11" evidence="4">
    <location>
        <begin position="56"/>
        <end position="150"/>
    </location>
</feature>
<proteinExistence type="inferred from homology"/>
<sequence length="322" mass="35077">MISSASNGGTQVAMSTFARTAFGHASYASFRPTYSPSLFRTILAYHNERGGHGTALDMGCGHGIMARELAPHFDTVHAIDPAAGMVEQARTLLNSILNIHVRQAGSEDLSFLPDDSVDLVVAGQAAHWFDFGRAWPELARVVRSGGSLAFAGYKDHVLVGHPEASEAFRAFSYGEGEVAPGIEGMGRFWEFPGRGILRDSYAAIQPPASEWEGVRRLAWDPDAGAAAAAGVEGVPQEVLWQRHAMTLGQLEGYVRTYSAYSNWREAHPQRRRRAEGGEGDVVDAMFDAVVDAVPAWRVRGEAWRDVEVDAVWGSVILLARRR</sequence>
<protein>
    <recommendedName>
        <fullName evidence="4">Methyltransferase type 11 domain-containing protein</fullName>
    </recommendedName>
</protein>
<dbReference type="Gene3D" id="3.40.50.150">
    <property type="entry name" value="Vaccinia Virus protein VP39"/>
    <property type="match status" value="1"/>
</dbReference>
<keyword evidence="3" id="KW-0808">Transferase</keyword>
<dbReference type="Proteomes" id="UP000319257">
    <property type="component" value="Unassembled WGS sequence"/>
</dbReference>
<reference evidence="5 6" key="1">
    <citation type="submission" date="2019-06" db="EMBL/GenBank/DDBJ databases">
        <title>Draft genome sequence of the filamentous fungus Phialemoniopsis curvata isolated from diesel fuel.</title>
        <authorList>
            <person name="Varaljay V.A."/>
            <person name="Lyon W.J."/>
            <person name="Crouch A.L."/>
            <person name="Drake C.E."/>
            <person name="Hollomon J.M."/>
            <person name="Nadeau L.J."/>
            <person name="Nunn H.S."/>
            <person name="Stevenson B.S."/>
            <person name="Bojanowski C.L."/>
            <person name="Crookes-Goodson W.J."/>
        </authorList>
    </citation>
    <scope>NUCLEOTIDE SEQUENCE [LARGE SCALE GENOMIC DNA]</scope>
    <source>
        <strain evidence="5 6">D216</strain>
    </source>
</reference>
<comment type="similarity">
    <text evidence="1">Belongs to the methyltransferase superfamily.</text>
</comment>
<gene>
    <name evidence="5" type="ORF">E0L32_000288</name>
</gene>
<dbReference type="AlphaFoldDB" id="A0A507BBE4"/>
<evidence type="ECO:0000256" key="3">
    <source>
        <dbReference type="ARBA" id="ARBA00022679"/>
    </source>
</evidence>
<organism evidence="5 6">
    <name type="scientific">Thyridium curvatum</name>
    <dbReference type="NCBI Taxonomy" id="1093900"/>
    <lineage>
        <taxon>Eukaryota</taxon>
        <taxon>Fungi</taxon>
        <taxon>Dikarya</taxon>
        <taxon>Ascomycota</taxon>
        <taxon>Pezizomycotina</taxon>
        <taxon>Sordariomycetes</taxon>
        <taxon>Sordariomycetidae</taxon>
        <taxon>Thyridiales</taxon>
        <taxon>Thyridiaceae</taxon>
        <taxon>Thyridium</taxon>
    </lineage>
</organism>
<evidence type="ECO:0000256" key="1">
    <source>
        <dbReference type="ARBA" id="ARBA00008361"/>
    </source>
</evidence>
<evidence type="ECO:0000256" key="2">
    <source>
        <dbReference type="ARBA" id="ARBA00022603"/>
    </source>
</evidence>
<dbReference type="InterPro" id="IPR029063">
    <property type="entry name" value="SAM-dependent_MTases_sf"/>
</dbReference>
<dbReference type="InParanoid" id="A0A507BBE4"/>
<dbReference type="GO" id="GO:0032259">
    <property type="term" value="P:methylation"/>
    <property type="evidence" value="ECO:0007669"/>
    <property type="project" value="UniProtKB-KW"/>
</dbReference>
<dbReference type="RefSeq" id="XP_030997665.1">
    <property type="nucleotide sequence ID" value="XM_031137117.1"/>
</dbReference>
<name>A0A507BBE4_9PEZI</name>
<dbReference type="Pfam" id="PF08241">
    <property type="entry name" value="Methyltransf_11"/>
    <property type="match status" value="1"/>
</dbReference>
<dbReference type="SUPFAM" id="SSF53335">
    <property type="entry name" value="S-adenosyl-L-methionine-dependent methyltransferases"/>
    <property type="match status" value="1"/>
</dbReference>
<keyword evidence="6" id="KW-1185">Reference proteome</keyword>
<comment type="caution">
    <text evidence="5">The sequence shown here is derived from an EMBL/GenBank/DDBJ whole genome shotgun (WGS) entry which is preliminary data.</text>
</comment>
<dbReference type="CDD" id="cd02440">
    <property type="entry name" value="AdoMet_MTases"/>
    <property type="match status" value="1"/>
</dbReference>
<dbReference type="InterPro" id="IPR051052">
    <property type="entry name" value="Diverse_substrate_MTase"/>
</dbReference>
<dbReference type="PANTHER" id="PTHR44942:SF4">
    <property type="entry name" value="METHYLTRANSFERASE TYPE 11 DOMAIN-CONTAINING PROTEIN"/>
    <property type="match status" value="1"/>
</dbReference>
<dbReference type="STRING" id="1093900.A0A507BBE4"/>
<evidence type="ECO:0000313" key="6">
    <source>
        <dbReference type="Proteomes" id="UP000319257"/>
    </source>
</evidence>
<dbReference type="PANTHER" id="PTHR44942">
    <property type="entry name" value="METHYLTRANSF_11 DOMAIN-CONTAINING PROTEIN"/>
    <property type="match status" value="1"/>
</dbReference>
<dbReference type="GO" id="GO:0008757">
    <property type="term" value="F:S-adenosylmethionine-dependent methyltransferase activity"/>
    <property type="evidence" value="ECO:0007669"/>
    <property type="project" value="InterPro"/>
</dbReference>
<accession>A0A507BBE4</accession>
<dbReference type="InterPro" id="IPR013216">
    <property type="entry name" value="Methyltransf_11"/>
</dbReference>
<dbReference type="EMBL" id="SKBQ01000001">
    <property type="protein sequence ID" value="TPX15954.1"/>
    <property type="molecule type" value="Genomic_DNA"/>
</dbReference>
<evidence type="ECO:0000313" key="5">
    <source>
        <dbReference type="EMBL" id="TPX15954.1"/>
    </source>
</evidence>
<evidence type="ECO:0000259" key="4">
    <source>
        <dbReference type="Pfam" id="PF08241"/>
    </source>
</evidence>
<dbReference type="FunCoup" id="A0A507BBE4">
    <property type="interactions" value="738"/>
</dbReference>
<dbReference type="OrthoDB" id="10027013at2759"/>
<keyword evidence="2" id="KW-0489">Methyltransferase</keyword>